<dbReference type="Pfam" id="PF00691">
    <property type="entry name" value="OmpA"/>
    <property type="match status" value="1"/>
</dbReference>
<dbReference type="InterPro" id="IPR000498">
    <property type="entry name" value="OmpA-like_TM_dom"/>
</dbReference>
<sequence>MFVKQIVICLFISCITYNAMASNDFYLGVKTGWTHFSNGCDSHRLDCDKNDIGAGIYLGYKINDWLAVEGGYDYFGDAKAAYPSLGDPSIKAPYSAEVQGIELGLVSQYSLTERLNILGKVGALSWKADKTGKELDYTVNEEDKDISLMLGVGFEYQLSHNWGARLEYQWFDNVGGKDTGGSDINFLTFGLNYTFGSKEELVSEPVEPISTKLIEPQVLTFNEFNGEALFTLNSSDLSVNAQSYLRDVLLRLQKNEQSELIIIGHTDSLGSESYNQELSTRRAESVAYYFQSQGISKNRIQVEGKGETSPIADNKTSEGRAMNRRVEVISPSFSVEVENE</sequence>
<evidence type="ECO:0000256" key="3">
    <source>
        <dbReference type="ARBA" id="ARBA00022448"/>
    </source>
</evidence>
<gene>
    <name evidence="13" type="primary">ompA</name>
    <name evidence="13" type="ORF">VSA01S_38010</name>
</gene>
<comment type="caution">
    <text evidence="13">The sequence shown here is derived from an EMBL/GenBank/DDBJ whole genome shotgun (WGS) entry which is preliminary data.</text>
</comment>
<comment type="subcellular location">
    <subcellularLocation>
        <location evidence="1">Cell outer membrane</location>
        <topology evidence="1">Multi-pass membrane protein</topology>
    </subcellularLocation>
</comment>
<feature type="signal peptide" evidence="11">
    <location>
        <begin position="1"/>
        <end position="21"/>
    </location>
</feature>
<evidence type="ECO:0000256" key="7">
    <source>
        <dbReference type="ARBA" id="ARBA00023114"/>
    </source>
</evidence>
<feature type="domain" description="OmpA-like" evidence="12">
    <location>
        <begin position="217"/>
        <end position="334"/>
    </location>
</feature>
<dbReference type="InterPro" id="IPR011250">
    <property type="entry name" value="OMP/PagP_B-barrel"/>
</dbReference>
<dbReference type="OrthoDB" id="9782229at2"/>
<keyword evidence="8 10" id="KW-0472">Membrane</keyword>
<keyword evidence="9" id="KW-0998">Cell outer membrane</keyword>
<dbReference type="GO" id="GO:0009279">
    <property type="term" value="C:cell outer membrane"/>
    <property type="evidence" value="ECO:0007669"/>
    <property type="project" value="UniProtKB-SubCell"/>
</dbReference>
<keyword evidence="6" id="KW-0406">Ion transport</keyword>
<dbReference type="Gene3D" id="3.30.1330.60">
    <property type="entry name" value="OmpA-like domain"/>
    <property type="match status" value="1"/>
</dbReference>
<dbReference type="GO" id="GO:0046930">
    <property type="term" value="C:pore complex"/>
    <property type="evidence" value="ECO:0007669"/>
    <property type="project" value="UniProtKB-KW"/>
</dbReference>
<feature type="chain" id="PRO_5022031059" evidence="11">
    <location>
        <begin position="22"/>
        <end position="340"/>
    </location>
</feature>
<dbReference type="InterPro" id="IPR006665">
    <property type="entry name" value="OmpA-like"/>
</dbReference>
<dbReference type="Proteomes" id="UP000321922">
    <property type="component" value="Unassembled WGS sequence"/>
</dbReference>
<dbReference type="GO" id="GO:0006811">
    <property type="term" value="P:monoatomic ion transport"/>
    <property type="evidence" value="ECO:0007669"/>
    <property type="project" value="UniProtKB-KW"/>
</dbReference>
<dbReference type="CDD" id="cd07185">
    <property type="entry name" value="OmpA_C-like"/>
    <property type="match status" value="1"/>
</dbReference>
<dbReference type="InterPro" id="IPR006664">
    <property type="entry name" value="OMP_bac"/>
</dbReference>
<keyword evidence="7" id="KW-0626">Porin</keyword>
<organism evidence="13 14">
    <name type="scientific">Vibrio sagamiensis NBRC 104589</name>
    <dbReference type="NCBI Taxonomy" id="1219064"/>
    <lineage>
        <taxon>Bacteria</taxon>
        <taxon>Pseudomonadati</taxon>
        <taxon>Pseudomonadota</taxon>
        <taxon>Gammaproteobacteria</taxon>
        <taxon>Vibrionales</taxon>
        <taxon>Vibrionaceae</taxon>
        <taxon>Vibrio</taxon>
    </lineage>
</organism>
<dbReference type="Gene3D" id="2.40.160.20">
    <property type="match status" value="1"/>
</dbReference>
<evidence type="ECO:0000256" key="8">
    <source>
        <dbReference type="ARBA" id="ARBA00023136"/>
    </source>
</evidence>
<dbReference type="SUPFAM" id="SSF56925">
    <property type="entry name" value="OMPA-like"/>
    <property type="match status" value="1"/>
</dbReference>
<dbReference type="InterPro" id="IPR050330">
    <property type="entry name" value="Bact_OuterMem_StrucFunc"/>
</dbReference>
<evidence type="ECO:0000256" key="6">
    <source>
        <dbReference type="ARBA" id="ARBA00023065"/>
    </source>
</evidence>
<evidence type="ECO:0000313" key="13">
    <source>
        <dbReference type="EMBL" id="GEM77689.1"/>
    </source>
</evidence>
<dbReference type="RefSeq" id="WP_039983465.1">
    <property type="nucleotide sequence ID" value="NZ_BAOJ01000207.1"/>
</dbReference>
<dbReference type="InterPro" id="IPR036737">
    <property type="entry name" value="OmpA-like_sf"/>
</dbReference>
<evidence type="ECO:0000256" key="2">
    <source>
        <dbReference type="ARBA" id="ARBA00005710"/>
    </source>
</evidence>
<keyword evidence="11" id="KW-0732">Signal</keyword>
<keyword evidence="4" id="KW-1134">Transmembrane beta strand</keyword>
<dbReference type="PANTHER" id="PTHR30329:SF21">
    <property type="entry name" value="LIPOPROTEIN YIAD-RELATED"/>
    <property type="match status" value="1"/>
</dbReference>
<evidence type="ECO:0000256" key="9">
    <source>
        <dbReference type="ARBA" id="ARBA00023237"/>
    </source>
</evidence>
<keyword evidence="3" id="KW-0813">Transport</keyword>
<dbReference type="EMBL" id="BJXJ01000087">
    <property type="protein sequence ID" value="GEM77689.1"/>
    <property type="molecule type" value="Genomic_DNA"/>
</dbReference>
<comment type="similarity">
    <text evidence="2">Belongs to the outer membrane OOP (TC 1.B.6) superfamily. OmpA family.</text>
</comment>
<dbReference type="Pfam" id="PF01389">
    <property type="entry name" value="OmpA_membrane"/>
    <property type="match status" value="1"/>
</dbReference>
<reference evidence="13 14" key="1">
    <citation type="submission" date="2019-07" db="EMBL/GenBank/DDBJ databases">
        <title>Whole genome shotgun sequence of Vibrio sagamiensis NBRC 104589.</title>
        <authorList>
            <person name="Hosoyama A."/>
            <person name="Uohara A."/>
            <person name="Ohji S."/>
            <person name="Ichikawa N."/>
        </authorList>
    </citation>
    <scope>NUCLEOTIDE SEQUENCE [LARGE SCALE GENOMIC DNA]</scope>
    <source>
        <strain evidence="13 14">NBRC 104589</strain>
    </source>
</reference>
<protein>
    <submittedName>
        <fullName evidence="13">Outer membrane protein A</fullName>
    </submittedName>
</protein>
<dbReference type="PROSITE" id="PS51123">
    <property type="entry name" value="OMPA_2"/>
    <property type="match status" value="1"/>
</dbReference>
<keyword evidence="5" id="KW-0812">Transmembrane</keyword>
<evidence type="ECO:0000313" key="14">
    <source>
        <dbReference type="Proteomes" id="UP000321922"/>
    </source>
</evidence>
<evidence type="ECO:0000256" key="1">
    <source>
        <dbReference type="ARBA" id="ARBA00004571"/>
    </source>
</evidence>
<evidence type="ECO:0000259" key="12">
    <source>
        <dbReference type="PROSITE" id="PS51123"/>
    </source>
</evidence>
<dbReference type="PRINTS" id="PR01021">
    <property type="entry name" value="OMPADOMAIN"/>
</dbReference>
<name>A0A511QK52_9VIBR</name>
<dbReference type="PRINTS" id="PR01023">
    <property type="entry name" value="NAFLGMOTY"/>
</dbReference>
<evidence type="ECO:0000256" key="10">
    <source>
        <dbReference type="PROSITE-ProRule" id="PRU00473"/>
    </source>
</evidence>
<evidence type="ECO:0000256" key="11">
    <source>
        <dbReference type="SAM" id="SignalP"/>
    </source>
</evidence>
<evidence type="ECO:0000256" key="5">
    <source>
        <dbReference type="ARBA" id="ARBA00022692"/>
    </source>
</evidence>
<evidence type="ECO:0000256" key="4">
    <source>
        <dbReference type="ARBA" id="ARBA00022452"/>
    </source>
</evidence>
<proteinExistence type="inferred from homology"/>
<accession>A0A511QK52</accession>
<dbReference type="GO" id="GO:0015288">
    <property type="term" value="F:porin activity"/>
    <property type="evidence" value="ECO:0007669"/>
    <property type="project" value="UniProtKB-KW"/>
</dbReference>
<keyword evidence="14" id="KW-1185">Reference proteome</keyword>
<dbReference type="PANTHER" id="PTHR30329">
    <property type="entry name" value="STATOR ELEMENT OF FLAGELLAR MOTOR COMPLEX"/>
    <property type="match status" value="1"/>
</dbReference>
<dbReference type="AlphaFoldDB" id="A0A511QK52"/>
<dbReference type="SUPFAM" id="SSF103088">
    <property type="entry name" value="OmpA-like"/>
    <property type="match status" value="1"/>
</dbReference>